<dbReference type="GO" id="GO:0046872">
    <property type="term" value="F:metal ion binding"/>
    <property type="evidence" value="ECO:0007669"/>
    <property type="project" value="UniProtKB-KW"/>
</dbReference>
<evidence type="ECO:0000256" key="16">
    <source>
        <dbReference type="ARBA" id="ARBA00047415"/>
    </source>
</evidence>
<evidence type="ECO:0000256" key="15">
    <source>
        <dbReference type="ARBA" id="ARBA00031446"/>
    </source>
</evidence>
<comment type="function">
    <text evidence="1 17">Catalyzes the conversion of epoxyqueuosine (oQ) to queuosine (Q), which is a hypermodified base found in the wobble positions of tRNA(Asp), tRNA(Asn), tRNA(His) and tRNA(Tyr).</text>
</comment>
<evidence type="ECO:0000256" key="12">
    <source>
        <dbReference type="ARBA" id="ARBA00023014"/>
    </source>
</evidence>
<dbReference type="GO" id="GO:0008616">
    <property type="term" value="P:tRNA queuosine(34) biosynthetic process"/>
    <property type="evidence" value="ECO:0007669"/>
    <property type="project" value="UniProtKB-UniRule"/>
</dbReference>
<evidence type="ECO:0000256" key="6">
    <source>
        <dbReference type="ARBA" id="ARBA00022485"/>
    </source>
</evidence>
<dbReference type="Proteomes" id="UP000824125">
    <property type="component" value="Unassembled WGS sequence"/>
</dbReference>
<feature type="binding site" evidence="17">
    <location>
        <position position="32"/>
    </location>
    <ligand>
        <name>[4Fe-4S] cluster</name>
        <dbReference type="ChEBI" id="CHEBI:49883"/>
    </ligand>
</feature>
<feature type="binding site" evidence="17">
    <location>
        <position position="114"/>
    </location>
    <ligand>
        <name>[4Fe-4S] cluster</name>
        <dbReference type="ChEBI" id="CHEBI:49883"/>
    </ligand>
</feature>
<proteinExistence type="inferred from homology"/>
<evidence type="ECO:0000256" key="4">
    <source>
        <dbReference type="ARBA" id="ARBA00012622"/>
    </source>
</evidence>
<dbReference type="Pfam" id="PF02677">
    <property type="entry name" value="QueH"/>
    <property type="match status" value="1"/>
</dbReference>
<evidence type="ECO:0000256" key="1">
    <source>
        <dbReference type="ARBA" id="ARBA00002268"/>
    </source>
</evidence>
<dbReference type="PANTHER" id="PTHR36701:SF1">
    <property type="entry name" value="EPOXYQUEUOSINE REDUCTASE QUEH"/>
    <property type="match status" value="1"/>
</dbReference>
<gene>
    <name evidence="17" type="primary">queH</name>
    <name evidence="18" type="ORF">IAD23_07575</name>
</gene>
<comment type="similarity">
    <text evidence="3 17">Belongs to the QueH family.</text>
</comment>
<evidence type="ECO:0000256" key="3">
    <source>
        <dbReference type="ARBA" id="ARBA00008207"/>
    </source>
</evidence>
<evidence type="ECO:0000313" key="18">
    <source>
        <dbReference type="EMBL" id="HIU69798.1"/>
    </source>
</evidence>
<evidence type="ECO:0000256" key="7">
    <source>
        <dbReference type="ARBA" id="ARBA00022694"/>
    </source>
</evidence>
<accession>A0A9D1SPC5</accession>
<evidence type="ECO:0000256" key="11">
    <source>
        <dbReference type="ARBA" id="ARBA00023004"/>
    </source>
</evidence>
<keyword evidence="7 17" id="KW-0819">tRNA processing</keyword>
<evidence type="ECO:0000256" key="13">
    <source>
        <dbReference type="ARBA" id="ARBA00023157"/>
    </source>
</evidence>
<reference evidence="18" key="1">
    <citation type="submission" date="2020-10" db="EMBL/GenBank/DDBJ databases">
        <authorList>
            <person name="Gilroy R."/>
        </authorList>
    </citation>
    <scope>NUCLEOTIDE SEQUENCE</scope>
    <source>
        <strain evidence="18">CHK176-6737</strain>
    </source>
</reference>
<dbReference type="GO" id="GO:0052693">
    <property type="term" value="F:epoxyqueuosine reductase activity"/>
    <property type="evidence" value="ECO:0007669"/>
    <property type="project" value="UniProtKB-UniRule"/>
</dbReference>
<feature type="binding site" evidence="17">
    <location>
        <position position="31"/>
    </location>
    <ligand>
        <name>[4Fe-4S] cluster</name>
        <dbReference type="ChEBI" id="CHEBI:49883"/>
    </ligand>
</feature>
<evidence type="ECO:0000256" key="17">
    <source>
        <dbReference type="HAMAP-Rule" id="MF_02089"/>
    </source>
</evidence>
<dbReference type="HAMAP" id="MF_02089">
    <property type="entry name" value="QueH"/>
    <property type="match status" value="1"/>
</dbReference>
<keyword evidence="8 17" id="KW-0479">Metal-binding</keyword>
<keyword evidence="13 17" id="KW-1015">Disulfide bond</keyword>
<protein>
    <recommendedName>
        <fullName evidence="5 17">Epoxyqueuosine reductase QueH</fullName>
        <ecNumber evidence="4 17">1.17.99.6</ecNumber>
    </recommendedName>
    <alternativeName>
        <fullName evidence="15 17">Queuosine biosynthesis protein QueH</fullName>
    </alternativeName>
</protein>
<sequence length="205" mass="23362">MNKINYYKKMMQQIEQNKKEGLRPSLLLHACCAPCSSACVEALRAYFDLTVFYYNPNITEAAEYQKRCREEQRFLQEFAPEVKFLEGAYVPEAFFNAVQGLEDCPEGGARCMVCYRQRLEETARIAHENGFDCFCTTLTLSPLKDAQKLNAIGAEAGRKWGVPFLPSDFKKAEGYKRSLALSKEYGLYRQNYCGCIFSKRGEAGV</sequence>
<dbReference type="EMBL" id="DVNM01000042">
    <property type="protein sequence ID" value="HIU69798.1"/>
    <property type="molecule type" value="Genomic_DNA"/>
</dbReference>
<dbReference type="PANTHER" id="PTHR36701">
    <property type="entry name" value="EPOXYQUEUOSINE REDUCTASE QUEH"/>
    <property type="match status" value="1"/>
</dbReference>
<evidence type="ECO:0000256" key="14">
    <source>
        <dbReference type="ARBA" id="ARBA00023284"/>
    </source>
</evidence>
<feature type="disulfide bond" description="Redox-active" evidence="17">
    <location>
        <begin position="193"/>
        <end position="195"/>
    </location>
</feature>
<organism evidence="18 19">
    <name type="scientific">Candidatus Scybalenecus merdavium</name>
    <dbReference type="NCBI Taxonomy" id="2840939"/>
    <lineage>
        <taxon>Bacteria</taxon>
        <taxon>Bacillati</taxon>
        <taxon>Bacillota</taxon>
        <taxon>Clostridia</taxon>
        <taxon>Eubacteriales</taxon>
        <taxon>Oscillospiraceae</taxon>
        <taxon>Oscillospiraceae incertae sedis</taxon>
        <taxon>Candidatus Scybalenecus</taxon>
    </lineage>
</organism>
<dbReference type="InterPro" id="IPR003828">
    <property type="entry name" value="QueH"/>
</dbReference>
<dbReference type="AlphaFoldDB" id="A0A9D1SPC5"/>
<comment type="catalytic activity">
    <reaction evidence="16 17">
        <text>epoxyqueuosine(34) in tRNA + AH2 = queuosine(34) in tRNA + A + H2O</text>
        <dbReference type="Rhea" id="RHEA:32159"/>
        <dbReference type="Rhea" id="RHEA-COMP:18571"/>
        <dbReference type="Rhea" id="RHEA-COMP:18582"/>
        <dbReference type="ChEBI" id="CHEBI:13193"/>
        <dbReference type="ChEBI" id="CHEBI:15377"/>
        <dbReference type="ChEBI" id="CHEBI:17499"/>
        <dbReference type="ChEBI" id="CHEBI:194431"/>
        <dbReference type="ChEBI" id="CHEBI:194443"/>
        <dbReference type="EC" id="1.17.99.6"/>
    </reaction>
</comment>
<keyword evidence="10 17" id="KW-0560">Oxidoreductase</keyword>
<evidence type="ECO:0000256" key="10">
    <source>
        <dbReference type="ARBA" id="ARBA00023002"/>
    </source>
</evidence>
<name>A0A9D1SPC5_9FIRM</name>
<keyword evidence="14 17" id="KW-0676">Redox-active center</keyword>
<evidence type="ECO:0000313" key="19">
    <source>
        <dbReference type="Proteomes" id="UP000824125"/>
    </source>
</evidence>
<evidence type="ECO:0000256" key="8">
    <source>
        <dbReference type="ARBA" id="ARBA00022723"/>
    </source>
</evidence>
<keyword evidence="9 17" id="KW-0671">Queuosine biosynthesis</keyword>
<keyword evidence="11 17" id="KW-0408">Iron</keyword>
<reference evidence="18" key="2">
    <citation type="journal article" date="2021" name="PeerJ">
        <title>Extensive microbial diversity within the chicken gut microbiome revealed by metagenomics and culture.</title>
        <authorList>
            <person name="Gilroy R."/>
            <person name="Ravi A."/>
            <person name="Getino M."/>
            <person name="Pursley I."/>
            <person name="Horton D.L."/>
            <person name="Alikhan N.F."/>
            <person name="Baker D."/>
            <person name="Gharbi K."/>
            <person name="Hall N."/>
            <person name="Watson M."/>
            <person name="Adriaenssens E.M."/>
            <person name="Foster-Nyarko E."/>
            <person name="Jarju S."/>
            <person name="Secka A."/>
            <person name="Antonio M."/>
            <person name="Oren A."/>
            <person name="Chaudhuri R.R."/>
            <person name="La Ragione R."/>
            <person name="Hildebrand F."/>
            <person name="Pallen M.J."/>
        </authorList>
    </citation>
    <scope>NUCLEOTIDE SEQUENCE</scope>
    <source>
        <strain evidence="18">CHK176-6737</strain>
    </source>
</reference>
<comment type="caution">
    <text evidence="18">The sequence shown here is derived from an EMBL/GenBank/DDBJ whole genome shotgun (WGS) entry which is preliminary data.</text>
</comment>
<comment type="pathway">
    <text evidence="2 17">tRNA modification; tRNA-queuosine biosynthesis.</text>
</comment>
<keyword evidence="6 17" id="KW-0004">4Fe-4S</keyword>
<dbReference type="EC" id="1.17.99.6" evidence="4 17"/>
<dbReference type="GO" id="GO:0051539">
    <property type="term" value="F:4 iron, 4 sulfur cluster binding"/>
    <property type="evidence" value="ECO:0007669"/>
    <property type="project" value="UniProtKB-UniRule"/>
</dbReference>
<evidence type="ECO:0000256" key="2">
    <source>
        <dbReference type="ARBA" id="ARBA00004691"/>
    </source>
</evidence>
<keyword evidence="12 17" id="KW-0411">Iron-sulfur</keyword>
<evidence type="ECO:0000256" key="9">
    <source>
        <dbReference type="ARBA" id="ARBA00022785"/>
    </source>
</evidence>
<evidence type="ECO:0000256" key="5">
    <source>
        <dbReference type="ARBA" id="ARBA00016895"/>
    </source>
</evidence>
<feature type="binding site" evidence="17">
    <location>
        <position position="111"/>
    </location>
    <ligand>
        <name>[4Fe-4S] cluster</name>
        <dbReference type="ChEBI" id="CHEBI:49883"/>
    </ligand>
</feature>